<gene>
    <name evidence="4" type="ORF">L0M99_08555</name>
</gene>
<feature type="compositionally biased region" description="Basic and acidic residues" evidence="1">
    <location>
        <begin position="1069"/>
        <end position="1083"/>
    </location>
</feature>
<comment type="caution">
    <text evidence="4">The sequence shown here is derived from an EMBL/GenBank/DDBJ whole genome shotgun (WGS) entry which is preliminary data.</text>
</comment>
<dbReference type="Proteomes" id="UP001200537">
    <property type="component" value="Unassembled WGS sequence"/>
</dbReference>
<dbReference type="SUPFAM" id="SSF51126">
    <property type="entry name" value="Pectin lyase-like"/>
    <property type="match status" value="1"/>
</dbReference>
<dbReference type="Gene3D" id="2.160.20.10">
    <property type="entry name" value="Single-stranded right-handed beta-helix, Pectin lyase-like"/>
    <property type="match status" value="1"/>
</dbReference>
<proteinExistence type="predicted"/>
<evidence type="ECO:0000313" key="5">
    <source>
        <dbReference type="Proteomes" id="UP001200537"/>
    </source>
</evidence>
<evidence type="ECO:0000313" key="4">
    <source>
        <dbReference type="EMBL" id="MCG4618536.1"/>
    </source>
</evidence>
<evidence type="ECO:0000256" key="2">
    <source>
        <dbReference type="SAM" id="Phobius"/>
    </source>
</evidence>
<reference evidence="4" key="1">
    <citation type="submission" date="2022-01" db="EMBL/GenBank/DDBJ databases">
        <title>Collection of gut derived symbiotic bacterial strains cultured from healthy donors.</title>
        <authorList>
            <person name="Lin H."/>
            <person name="Kohout C."/>
            <person name="Waligurski E."/>
            <person name="Pamer E.G."/>
        </authorList>
    </citation>
    <scope>NUCLEOTIDE SEQUENCE</scope>
    <source>
        <strain evidence="4">DFI.7.46</strain>
    </source>
</reference>
<keyword evidence="2" id="KW-0472">Membrane</keyword>
<accession>A0AAJ1BD12</accession>
<keyword evidence="2" id="KW-0812">Transmembrane</keyword>
<dbReference type="InterPro" id="IPR012334">
    <property type="entry name" value="Pectin_lyas_fold"/>
</dbReference>
<keyword evidence="2" id="KW-1133">Transmembrane helix</keyword>
<feature type="signal peptide" evidence="3">
    <location>
        <begin position="1"/>
        <end position="30"/>
    </location>
</feature>
<dbReference type="EMBL" id="JAKNHJ010000018">
    <property type="protein sequence ID" value="MCG4618536.1"/>
    <property type="molecule type" value="Genomic_DNA"/>
</dbReference>
<dbReference type="InterPro" id="IPR011050">
    <property type="entry name" value="Pectin_lyase_fold/virulence"/>
</dbReference>
<feature type="compositionally biased region" description="Polar residues" evidence="1">
    <location>
        <begin position="1107"/>
        <end position="1117"/>
    </location>
</feature>
<dbReference type="RefSeq" id="WP_024060084.1">
    <property type="nucleotide sequence ID" value="NZ_JAGZVZ010000013.1"/>
</dbReference>
<feature type="region of interest" description="Disordered" evidence="1">
    <location>
        <begin position="1049"/>
        <end position="1117"/>
    </location>
</feature>
<evidence type="ECO:0000256" key="3">
    <source>
        <dbReference type="SAM" id="SignalP"/>
    </source>
</evidence>
<evidence type="ECO:0000256" key="1">
    <source>
        <dbReference type="SAM" id="MobiDB-lite"/>
    </source>
</evidence>
<protein>
    <recommendedName>
        <fullName evidence="6">Gram-positive cocci surface proteins LPxTG domain-containing protein</fullName>
    </recommendedName>
</protein>
<dbReference type="AlphaFoldDB" id="A0AAJ1BD12"/>
<organism evidence="4 5">
    <name type="scientific">Varibaculum cambriense</name>
    <dbReference type="NCBI Taxonomy" id="184870"/>
    <lineage>
        <taxon>Bacteria</taxon>
        <taxon>Bacillati</taxon>
        <taxon>Actinomycetota</taxon>
        <taxon>Actinomycetes</taxon>
        <taxon>Actinomycetales</taxon>
        <taxon>Actinomycetaceae</taxon>
        <taxon>Varibaculum</taxon>
    </lineage>
</organism>
<keyword evidence="3" id="KW-0732">Signal</keyword>
<feature type="chain" id="PRO_5042530364" description="Gram-positive cocci surface proteins LPxTG domain-containing protein" evidence="3">
    <location>
        <begin position="31"/>
        <end position="1145"/>
    </location>
</feature>
<sequence>MLKALRRATILGSSMALTAGLVLSSASSFAADGGANMDKVRGTSYYVSSSAGNDQNSGTSQDKPFKSLAKINEIKLGPGDKVLLKRGDTWNGQAIHVTTGSSGSKDAPIQIKPYGDGSARPVINTNGAGRWNQDYHARIESHRNKAEISSAVLLKDVNYLEISGLEVTNDREMNPEADPKAYNDGLALERTGVAGIAENGPMRHIVVADMYIHDIDGNIYDKHLANGGIYFMAHYPESGKPATEADKIARFDDLQILNNRVETVSRWGIAAGYTAYQNIIDRPQNGPISDEIIAKYGSSKVVIRGNYIKDAGGDSITTMYCDRPLIEYNVSDGAARHMNTTDYLHPHNINGPAGSGWGRVAAGIWPWRCKNAIFQYNEAFNTRHAFTGNGDGQPWDADFGDGTVYQYNYSYANTGATIMFCNNGSLHNTFRYNIAHSDVRGALDIPDQKDAHVYNNTFIMGEGSKIITRGHAPTRIENNIFYKPDGVTKVEENWKPGNQIYDHNLYYNFATTPQDANKQVVAKGTPVLQNPAAVEMASNHQARIHDGSTATTVFDGFKPVAGSAAIGNGKTITDANGYTVEHDFFGTAISGLPTIGAAEIPVPAPNPTASPYQIDNKAKTITVAIAAAGSNKAPLVKNFLAQLGLPAGVKAKVMSGNTQLGMDDPITEGAKVIIGEGAQASEYTVKVVSDFDWVRDYRETPAGNNKWMGVQGPYWFAQIKQGNTWANMTTYDNDGWHNWAYNQYYGPGLDHNQGALKAPDQRGNIHGLLSSETPDTAMAFKAPASGKVTFKIKDDEPYLRQNNHDPNATVTVSLMLNNKVLKSVDLKISRQKGDFVFNEQIALKAGDYLRVVSHNEGSLKANSVHISPVIKYVETEYNPAGQPVYDPNAPAAEKPQLSGTDFTVEYSDAVPEAKSKVVKPQDAVEYSWGYPHPNSLQLGAQQVQLVADSGDGKRETTMVTMTVVKKKLTAPAVTFDDNDRSYTVPDAPTCLEYSVKVDDQEAKVAKAGKVTVADSDKDVTVQVSVASTCEGYEAGVATPFTHVFKANQQPPVVNPQEPGDNPQQPGDKPGTDKPGKPGVDKPKPGTGETKPGKDNSGQPAVGGKKTPGSSNQQTASTGSQAGMIALLGLGFVAAGLAVALRRRTN</sequence>
<evidence type="ECO:0008006" key="6">
    <source>
        <dbReference type="Google" id="ProtNLM"/>
    </source>
</evidence>
<name>A0AAJ1BD12_9ACTO</name>
<feature type="transmembrane region" description="Helical" evidence="2">
    <location>
        <begin position="1121"/>
        <end position="1140"/>
    </location>
</feature>